<reference evidence="1" key="1">
    <citation type="submission" date="2014-11" db="EMBL/GenBank/DDBJ databases">
        <authorList>
            <person name="Amaro Gonzalez C."/>
        </authorList>
    </citation>
    <scope>NUCLEOTIDE SEQUENCE</scope>
</reference>
<dbReference type="EMBL" id="GBXM01104818">
    <property type="protein sequence ID" value="JAH03759.1"/>
    <property type="molecule type" value="Transcribed_RNA"/>
</dbReference>
<protein>
    <submittedName>
        <fullName evidence="1">Uncharacterized protein</fullName>
    </submittedName>
</protein>
<proteinExistence type="predicted"/>
<accession>A0A0E9PGW2</accession>
<sequence>MESKYQASENRISSCK</sequence>
<dbReference type="AlphaFoldDB" id="A0A0E9PGW2"/>
<evidence type="ECO:0000313" key="1">
    <source>
        <dbReference type="EMBL" id="JAH03759.1"/>
    </source>
</evidence>
<reference evidence="1" key="2">
    <citation type="journal article" date="2015" name="Fish Shellfish Immunol.">
        <title>Early steps in the European eel (Anguilla anguilla)-Vibrio vulnificus interaction in the gills: Role of the RtxA13 toxin.</title>
        <authorList>
            <person name="Callol A."/>
            <person name="Pajuelo D."/>
            <person name="Ebbesson L."/>
            <person name="Teles M."/>
            <person name="MacKenzie S."/>
            <person name="Amaro C."/>
        </authorList>
    </citation>
    <scope>NUCLEOTIDE SEQUENCE</scope>
</reference>
<organism evidence="1">
    <name type="scientific">Anguilla anguilla</name>
    <name type="common">European freshwater eel</name>
    <name type="synonym">Muraena anguilla</name>
    <dbReference type="NCBI Taxonomy" id="7936"/>
    <lineage>
        <taxon>Eukaryota</taxon>
        <taxon>Metazoa</taxon>
        <taxon>Chordata</taxon>
        <taxon>Craniata</taxon>
        <taxon>Vertebrata</taxon>
        <taxon>Euteleostomi</taxon>
        <taxon>Actinopterygii</taxon>
        <taxon>Neopterygii</taxon>
        <taxon>Teleostei</taxon>
        <taxon>Anguilliformes</taxon>
        <taxon>Anguillidae</taxon>
        <taxon>Anguilla</taxon>
    </lineage>
</organism>
<name>A0A0E9PGW2_ANGAN</name>